<dbReference type="InterPro" id="IPR013083">
    <property type="entry name" value="Znf_RING/FYVE/PHD"/>
</dbReference>
<dbReference type="InterPro" id="IPR032043">
    <property type="entry name" value="Msl2_Znf-RING"/>
</dbReference>
<evidence type="ECO:0000256" key="10">
    <source>
        <dbReference type="ARBA" id="ARBA00022771"/>
    </source>
</evidence>
<reference evidence="21" key="1">
    <citation type="journal article" date="2002" name="Science">
        <title>The draft genome of Ciona intestinalis: insights into chordate and vertebrate origins.</title>
        <authorList>
            <person name="Dehal P."/>
            <person name="Satou Y."/>
            <person name="Campbell R.K."/>
            <person name="Chapman J."/>
            <person name="Degnan B."/>
            <person name="De Tomaso A."/>
            <person name="Davidson B."/>
            <person name="Di Gregorio A."/>
            <person name="Gelpke M."/>
            <person name="Goodstein D.M."/>
            <person name="Harafuji N."/>
            <person name="Hastings K.E."/>
            <person name="Ho I."/>
            <person name="Hotta K."/>
            <person name="Huang W."/>
            <person name="Kawashima T."/>
            <person name="Lemaire P."/>
            <person name="Martinez D."/>
            <person name="Meinertzhagen I.A."/>
            <person name="Necula S."/>
            <person name="Nonaka M."/>
            <person name="Putnam N."/>
            <person name="Rash S."/>
            <person name="Saiga H."/>
            <person name="Satake M."/>
            <person name="Terry A."/>
            <person name="Yamada L."/>
            <person name="Wang H.G."/>
            <person name="Awazu S."/>
            <person name="Azumi K."/>
            <person name="Boore J."/>
            <person name="Branno M."/>
            <person name="Chin-Bow S."/>
            <person name="DeSantis R."/>
            <person name="Doyle S."/>
            <person name="Francino P."/>
            <person name="Keys D.N."/>
            <person name="Haga S."/>
            <person name="Hayashi H."/>
            <person name="Hino K."/>
            <person name="Imai K.S."/>
            <person name="Inaba K."/>
            <person name="Kano S."/>
            <person name="Kobayashi K."/>
            <person name="Kobayashi M."/>
            <person name="Lee B.I."/>
            <person name="Makabe K.W."/>
            <person name="Manohar C."/>
            <person name="Matassi G."/>
            <person name="Medina M."/>
            <person name="Mochizuki Y."/>
            <person name="Mount S."/>
            <person name="Morishita T."/>
            <person name="Miura S."/>
            <person name="Nakayama A."/>
            <person name="Nishizaka S."/>
            <person name="Nomoto H."/>
            <person name="Ohta F."/>
            <person name="Oishi K."/>
            <person name="Rigoutsos I."/>
            <person name="Sano M."/>
            <person name="Sasaki A."/>
            <person name="Sasakura Y."/>
            <person name="Shoguchi E."/>
            <person name="Shin-i T."/>
            <person name="Spagnuolo A."/>
            <person name="Stainier D."/>
            <person name="Suzuki M.M."/>
            <person name="Tassy O."/>
            <person name="Takatori N."/>
            <person name="Tokuoka M."/>
            <person name="Yagi K."/>
            <person name="Yoshizaki F."/>
            <person name="Wada S."/>
            <person name="Zhang C."/>
            <person name="Hyatt P.D."/>
            <person name="Larimer F."/>
            <person name="Detter C."/>
            <person name="Doggett N."/>
            <person name="Glavina T."/>
            <person name="Hawkins T."/>
            <person name="Richardson P."/>
            <person name="Lucas S."/>
            <person name="Kohara Y."/>
            <person name="Levine M."/>
            <person name="Satoh N."/>
            <person name="Rokhsar D.S."/>
        </authorList>
    </citation>
    <scope>NUCLEOTIDE SEQUENCE [LARGE SCALE GENOMIC DNA]</scope>
</reference>
<comment type="catalytic activity">
    <reaction evidence="1">
        <text>S-ubiquitinyl-[E2 ubiquitin-conjugating enzyme]-L-cysteine + [acceptor protein]-L-lysine = [E2 ubiquitin-conjugating enzyme]-L-cysteine + N(6)-ubiquitinyl-[acceptor protein]-L-lysine.</text>
        <dbReference type="EC" id="2.3.2.27"/>
    </reaction>
</comment>
<keyword evidence="6" id="KW-0158">Chromosome</keyword>
<dbReference type="GO" id="GO:0072487">
    <property type="term" value="C:MSL complex"/>
    <property type="evidence" value="ECO:0007669"/>
    <property type="project" value="InterPro"/>
</dbReference>
<comment type="subcellular location">
    <subcellularLocation>
        <location evidence="3">Chromosome</location>
    </subcellularLocation>
    <subcellularLocation>
        <location evidence="2">Nucleus</location>
    </subcellularLocation>
</comment>
<evidence type="ECO:0000256" key="13">
    <source>
        <dbReference type="ARBA" id="ARBA00022853"/>
    </source>
</evidence>
<keyword evidence="8" id="KW-0479">Metal-binding</keyword>
<keyword evidence="7" id="KW-0808">Transferase</keyword>
<dbReference type="InParanoid" id="F7A9A0"/>
<dbReference type="GO" id="GO:0061630">
    <property type="term" value="F:ubiquitin protein ligase activity"/>
    <property type="evidence" value="ECO:0007669"/>
    <property type="project" value="UniProtKB-EC"/>
</dbReference>
<dbReference type="PANTHER" id="PTHR16048:SF3">
    <property type="entry name" value="E3 UBIQUITIN-PROTEIN LIGASE MSL2"/>
    <property type="match status" value="1"/>
</dbReference>
<keyword evidence="13" id="KW-0156">Chromatin regulator</keyword>
<dbReference type="GO" id="GO:0006974">
    <property type="term" value="P:DNA damage response"/>
    <property type="evidence" value="ECO:0007669"/>
    <property type="project" value="UniProtKB-KW"/>
</dbReference>
<dbReference type="PANTHER" id="PTHR16048">
    <property type="entry name" value="MSL2-RELATED"/>
    <property type="match status" value="1"/>
</dbReference>
<dbReference type="Proteomes" id="UP000008144">
    <property type="component" value="Chromosome 1"/>
</dbReference>
<dbReference type="GeneTree" id="ENSGT00390000016814"/>
<dbReference type="EMBL" id="EAAA01000275">
    <property type="status" value="NOT_ANNOTATED_CDS"/>
    <property type="molecule type" value="Genomic_DNA"/>
</dbReference>
<evidence type="ECO:0000256" key="6">
    <source>
        <dbReference type="ARBA" id="ARBA00022454"/>
    </source>
</evidence>
<dbReference type="HOGENOM" id="CLU_1488530_0_0_1"/>
<organism evidence="20 21">
    <name type="scientific">Ciona intestinalis</name>
    <name type="common">Transparent sea squirt</name>
    <name type="synonym">Ascidia intestinalis</name>
    <dbReference type="NCBI Taxonomy" id="7719"/>
    <lineage>
        <taxon>Eukaryota</taxon>
        <taxon>Metazoa</taxon>
        <taxon>Chordata</taxon>
        <taxon>Tunicata</taxon>
        <taxon>Ascidiacea</taxon>
        <taxon>Phlebobranchia</taxon>
        <taxon>Cionidae</taxon>
        <taxon>Ciona</taxon>
    </lineage>
</organism>
<evidence type="ECO:0000256" key="12">
    <source>
        <dbReference type="ARBA" id="ARBA00022833"/>
    </source>
</evidence>
<dbReference type="AlphaFoldDB" id="F7A9A0"/>
<reference evidence="20" key="2">
    <citation type="journal article" date="2008" name="Genome Biol.">
        <title>Improved genome assembly and evidence-based global gene model set for the chordate Ciona intestinalis: new insight into intron and operon populations.</title>
        <authorList>
            <person name="Satou Y."/>
            <person name="Mineta K."/>
            <person name="Ogasawara M."/>
            <person name="Sasakura Y."/>
            <person name="Shoguchi E."/>
            <person name="Ueno K."/>
            <person name="Yamada L."/>
            <person name="Matsumoto J."/>
            <person name="Wasserscheid J."/>
            <person name="Dewar K."/>
            <person name="Wiley G.B."/>
            <person name="Macmil S.L."/>
            <person name="Roe B.A."/>
            <person name="Zeller R.W."/>
            <person name="Hastings K.E."/>
            <person name="Lemaire P."/>
            <person name="Lindquist E."/>
            <person name="Endo T."/>
            <person name="Hotta K."/>
            <person name="Inaba K."/>
        </authorList>
    </citation>
    <scope>NUCLEOTIDE SEQUENCE [LARGE SCALE GENOMIC DNA]</scope>
    <source>
        <strain evidence="20">wild type</strain>
    </source>
</reference>
<dbReference type="FunFam" id="3.30.40.10:FF:000174">
    <property type="entry name" value="E3 ubiquitin-protein ligase MSL2"/>
    <property type="match status" value="1"/>
</dbReference>
<evidence type="ECO:0000313" key="21">
    <source>
        <dbReference type="Proteomes" id="UP000008144"/>
    </source>
</evidence>
<keyword evidence="10" id="KW-0863">Zinc-finger</keyword>
<feature type="region of interest" description="Disordered" evidence="18">
    <location>
        <begin position="126"/>
        <end position="156"/>
    </location>
</feature>
<evidence type="ECO:0000256" key="16">
    <source>
        <dbReference type="ARBA" id="ARBA00069328"/>
    </source>
</evidence>
<keyword evidence="21" id="KW-1185">Reference proteome</keyword>
<evidence type="ECO:0000256" key="14">
    <source>
        <dbReference type="ARBA" id="ARBA00023242"/>
    </source>
</evidence>
<dbReference type="GO" id="GO:0006325">
    <property type="term" value="P:chromatin organization"/>
    <property type="evidence" value="ECO:0007669"/>
    <property type="project" value="UniProtKB-KW"/>
</dbReference>
<keyword evidence="12" id="KW-0862">Zinc</keyword>
<protein>
    <recommendedName>
        <fullName evidence="16">E3 ubiquitin-protein ligase MSL2</fullName>
        <ecNumber evidence="5">2.3.2.27</ecNumber>
    </recommendedName>
    <alternativeName>
        <fullName evidence="17">Male-specific lethal-2 homolog</fullName>
    </alternativeName>
</protein>
<dbReference type="Gene3D" id="3.30.40.10">
    <property type="entry name" value="Zinc/RING finger domain, C3HC4 (zinc finger)"/>
    <property type="match status" value="1"/>
</dbReference>
<dbReference type="STRING" id="7719.ENSCINP00000023649"/>
<reference evidence="20" key="4">
    <citation type="submission" date="2025-09" db="UniProtKB">
        <authorList>
            <consortium name="Ensembl"/>
        </authorList>
    </citation>
    <scope>IDENTIFICATION</scope>
</reference>
<evidence type="ECO:0000256" key="8">
    <source>
        <dbReference type="ARBA" id="ARBA00022723"/>
    </source>
</evidence>
<dbReference type="EC" id="2.3.2.27" evidence="5"/>
<dbReference type="Pfam" id="PF16685">
    <property type="entry name" value="zf-RING_10"/>
    <property type="match status" value="1"/>
</dbReference>
<evidence type="ECO:0000256" key="5">
    <source>
        <dbReference type="ARBA" id="ARBA00012483"/>
    </source>
</evidence>
<feature type="compositionally biased region" description="Basic residues" evidence="18">
    <location>
        <begin position="143"/>
        <end position="154"/>
    </location>
</feature>
<evidence type="ECO:0000256" key="3">
    <source>
        <dbReference type="ARBA" id="ARBA00004286"/>
    </source>
</evidence>
<feature type="domain" description="E3 ubiquitin-protein ligase Msl2 zinc RING finger" evidence="19">
    <location>
        <begin position="42"/>
        <end position="110"/>
    </location>
</feature>
<evidence type="ECO:0000256" key="2">
    <source>
        <dbReference type="ARBA" id="ARBA00004123"/>
    </source>
</evidence>
<comment type="pathway">
    <text evidence="4">Protein modification; protein ubiquitination.</text>
</comment>
<keyword evidence="11" id="KW-0833">Ubl conjugation pathway</keyword>
<accession>F7A9A0</accession>
<evidence type="ECO:0000259" key="19">
    <source>
        <dbReference type="Pfam" id="PF16685"/>
    </source>
</evidence>
<evidence type="ECO:0000256" key="7">
    <source>
        <dbReference type="ARBA" id="ARBA00022679"/>
    </source>
</evidence>
<evidence type="ECO:0000256" key="1">
    <source>
        <dbReference type="ARBA" id="ARBA00000900"/>
    </source>
</evidence>
<evidence type="ECO:0000256" key="18">
    <source>
        <dbReference type="SAM" id="MobiDB-lite"/>
    </source>
</evidence>
<proteinExistence type="inferred from homology"/>
<comment type="similarity">
    <text evidence="15">Belongs to the MSL2 family.</text>
</comment>
<evidence type="ECO:0000256" key="4">
    <source>
        <dbReference type="ARBA" id="ARBA00004906"/>
    </source>
</evidence>
<dbReference type="GO" id="GO:0005634">
    <property type="term" value="C:nucleus"/>
    <property type="evidence" value="ECO:0007669"/>
    <property type="project" value="UniProtKB-SubCell"/>
</dbReference>
<dbReference type="OMA" id="QCFSKIC"/>
<dbReference type="Ensembl" id="ENSCINT00000023895.2">
    <property type="protein sequence ID" value="ENSCINP00000023649.2"/>
    <property type="gene ID" value="ENSCING00000012742.2"/>
</dbReference>
<keyword evidence="9" id="KW-0227">DNA damage</keyword>
<dbReference type="GO" id="GO:0008270">
    <property type="term" value="F:zinc ion binding"/>
    <property type="evidence" value="ECO:0007669"/>
    <property type="project" value="UniProtKB-KW"/>
</dbReference>
<evidence type="ECO:0000256" key="9">
    <source>
        <dbReference type="ARBA" id="ARBA00022763"/>
    </source>
</evidence>
<dbReference type="InterPro" id="IPR037922">
    <property type="entry name" value="MSL2"/>
</dbReference>
<keyword evidence="14" id="KW-0539">Nucleus</keyword>
<evidence type="ECO:0000256" key="11">
    <source>
        <dbReference type="ARBA" id="ARBA00022786"/>
    </source>
</evidence>
<evidence type="ECO:0000313" key="20">
    <source>
        <dbReference type="Ensembl" id="ENSCINP00000023649.2"/>
    </source>
</evidence>
<name>F7A9A0_CIOIN</name>
<evidence type="ECO:0000256" key="17">
    <source>
        <dbReference type="ARBA" id="ARBA00077415"/>
    </source>
</evidence>
<sequence length="181" mass="20788">MDTENCTNLYLQVCQTFLTCKYDDPSTFEDLYKLLPWLRQSLTCCVCSKVVVDPMSSTQTHCQHFVCAKCRGGKMVLRPSCSWCKDANAFEINEHLVILVQCFSKICELILHSPINDHIIKYDQNRKKEQQKEATGKKEEHSKKRRSGTRRHQVSSRILNISVSEVLQDGISKCNQTTPVT</sequence>
<evidence type="ECO:0000256" key="15">
    <source>
        <dbReference type="ARBA" id="ARBA00061593"/>
    </source>
</evidence>
<feature type="compositionally biased region" description="Basic and acidic residues" evidence="18">
    <location>
        <begin position="126"/>
        <end position="142"/>
    </location>
</feature>
<reference evidence="20" key="3">
    <citation type="submission" date="2025-08" db="UniProtKB">
        <authorList>
            <consortium name="Ensembl"/>
        </authorList>
    </citation>
    <scope>IDENTIFICATION</scope>
</reference>